<keyword evidence="2" id="KW-0949">S-adenosyl-L-methionine</keyword>
<dbReference type="GO" id="GO:0003824">
    <property type="term" value="F:catalytic activity"/>
    <property type="evidence" value="ECO:0007669"/>
    <property type="project" value="InterPro"/>
</dbReference>
<dbReference type="Gene3D" id="3.80.30.20">
    <property type="entry name" value="tm_1862 like domain"/>
    <property type="match status" value="1"/>
</dbReference>
<dbReference type="SFLD" id="SFLDG01082">
    <property type="entry name" value="B12-binding_domain_containing"/>
    <property type="match status" value="1"/>
</dbReference>
<evidence type="ECO:0000256" key="1">
    <source>
        <dbReference type="ARBA" id="ARBA00001966"/>
    </source>
</evidence>
<keyword evidence="3" id="KW-0479">Metal-binding</keyword>
<dbReference type="GO" id="GO:0051539">
    <property type="term" value="F:4 iron, 4 sulfur cluster binding"/>
    <property type="evidence" value="ECO:0007669"/>
    <property type="project" value="UniProtKB-KW"/>
</dbReference>
<dbReference type="InterPro" id="IPR034466">
    <property type="entry name" value="Methyltransferase_Class_B"/>
</dbReference>
<accession>A0A9D1ES23</accession>
<dbReference type="AlphaFoldDB" id="A0A9D1ES23"/>
<evidence type="ECO:0000256" key="4">
    <source>
        <dbReference type="ARBA" id="ARBA00023004"/>
    </source>
</evidence>
<dbReference type="InterPro" id="IPR025288">
    <property type="entry name" value="DUF4080"/>
</dbReference>
<dbReference type="InterPro" id="IPR051198">
    <property type="entry name" value="BchE-like"/>
</dbReference>
<evidence type="ECO:0000256" key="3">
    <source>
        <dbReference type="ARBA" id="ARBA00022723"/>
    </source>
</evidence>
<keyword evidence="5" id="KW-0411">Iron-sulfur</keyword>
<dbReference type="InterPro" id="IPR006638">
    <property type="entry name" value="Elp3/MiaA/NifB-like_rSAM"/>
</dbReference>
<dbReference type="InterPro" id="IPR058240">
    <property type="entry name" value="rSAM_sf"/>
</dbReference>
<protein>
    <submittedName>
        <fullName evidence="8">B12-binding domain-containing radical SAM protein</fullName>
    </submittedName>
</protein>
<organism evidence="8 9">
    <name type="scientific">Candidatus Limivivens intestinipullorum</name>
    <dbReference type="NCBI Taxonomy" id="2840858"/>
    <lineage>
        <taxon>Bacteria</taxon>
        <taxon>Bacillati</taxon>
        <taxon>Bacillota</taxon>
        <taxon>Clostridia</taxon>
        <taxon>Lachnospirales</taxon>
        <taxon>Lachnospiraceae</taxon>
        <taxon>Lachnospiraceae incertae sedis</taxon>
        <taxon>Candidatus Limivivens</taxon>
    </lineage>
</organism>
<dbReference type="SFLD" id="SFLDS00029">
    <property type="entry name" value="Radical_SAM"/>
    <property type="match status" value="1"/>
</dbReference>
<dbReference type="Pfam" id="PF04055">
    <property type="entry name" value="Radical_SAM"/>
    <property type="match status" value="1"/>
</dbReference>
<dbReference type="Pfam" id="PF13311">
    <property type="entry name" value="DUF4080"/>
    <property type="match status" value="1"/>
</dbReference>
<dbReference type="SUPFAM" id="SSF102114">
    <property type="entry name" value="Radical SAM enzymes"/>
    <property type="match status" value="1"/>
</dbReference>
<dbReference type="Pfam" id="PF02310">
    <property type="entry name" value="B12-binding"/>
    <property type="match status" value="1"/>
</dbReference>
<dbReference type="InterPro" id="IPR006158">
    <property type="entry name" value="Cobalamin-bd"/>
</dbReference>
<reference evidence="8" key="2">
    <citation type="journal article" date="2021" name="PeerJ">
        <title>Extensive microbial diversity within the chicken gut microbiome revealed by metagenomics and culture.</title>
        <authorList>
            <person name="Gilroy R."/>
            <person name="Ravi A."/>
            <person name="Getino M."/>
            <person name="Pursley I."/>
            <person name="Horton D.L."/>
            <person name="Alikhan N.F."/>
            <person name="Baker D."/>
            <person name="Gharbi K."/>
            <person name="Hall N."/>
            <person name="Watson M."/>
            <person name="Adriaenssens E.M."/>
            <person name="Foster-Nyarko E."/>
            <person name="Jarju S."/>
            <person name="Secka A."/>
            <person name="Antonio M."/>
            <person name="Oren A."/>
            <person name="Chaudhuri R.R."/>
            <person name="La Ragione R."/>
            <person name="Hildebrand F."/>
            <person name="Pallen M.J."/>
        </authorList>
    </citation>
    <scope>NUCLEOTIDE SEQUENCE</scope>
    <source>
        <strain evidence="8">CHK190-19873</strain>
    </source>
</reference>
<evidence type="ECO:0000256" key="5">
    <source>
        <dbReference type="ARBA" id="ARBA00023014"/>
    </source>
</evidence>
<evidence type="ECO:0000259" key="6">
    <source>
        <dbReference type="PROSITE" id="PS51332"/>
    </source>
</evidence>
<dbReference type="SUPFAM" id="SSF52242">
    <property type="entry name" value="Cobalamin (vitamin B12)-binding domain"/>
    <property type="match status" value="1"/>
</dbReference>
<comment type="cofactor">
    <cofactor evidence="1">
        <name>[4Fe-4S] cluster</name>
        <dbReference type="ChEBI" id="CHEBI:49883"/>
    </cofactor>
</comment>
<dbReference type="InterPro" id="IPR023404">
    <property type="entry name" value="rSAM_horseshoe"/>
</dbReference>
<dbReference type="Proteomes" id="UP000823935">
    <property type="component" value="Unassembled WGS sequence"/>
</dbReference>
<gene>
    <name evidence="8" type="ORF">IAB44_03975</name>
</gene>
<dbReference type="Gene3D" id="3.40.50.280">
    <property type="entry name" value="Cobalamin-binding domain"/>
    <property type="match status" value="1"/>
</dbReference>
<dbReference type="PROSITE" id="PS51332">
    <property type="entry name" value="B12_BINDING"/>
    <property type="match status" value="1"/>
</dbReference>
<dbReference type="GO" id="GO:0031419">
    <property type="term" value="F:cobalamin binding"/>
    <property type="evidence" value="ECO:0007669"/>
    <property type="project" value="InterPro"/>
</dbReference>
<evidence type="ECO:0000256" key="2">
    <source>
        <dbReference type="ARBA" id="ARBA00022691"/>
    </source>
</evidence>
<dbReference type="EMBL" id="DVIQ01000022">
    <property type="protein sequence ID" value="HIS30696.1"/>
    <property type="molecule type" value="Genomic_DNA"/>
</dbReference>
<evidence type="ECO:0000259" key="7">
    <source>
        <dbReference type="PROSITE" id="PS51918"/>
    </source>
</evidence>
<dbReference type="InterPro" id="IPR007197">
    <property type="entry name" value="rSAM"/>
</dbReference>
<feature type="domain" description="Radical SAM core" evidence="7">
    <location>
        <begin position="169"/>
        <end position="403"/>
    </location>
</feature>
<sequence>MNTLLIAVNAKYIHSNPAVYSLRAYAKGCPGRVEIAEYTINQPREQVLADIYRRKPDVAAFSCYLWNIEYVRALIPELAAVLPEVRIWAGGPEVSYDSERFLREVPEVELVMNGEGEAVFRKLLLAGENGWESVPGITRRLPGGEALANPPEPLLPMDEIPFPYRDLKAFENRIVYYESSRGCPFSCSYCMSSIEKTVRLRSLEKVERELAFFLENRVPQVKFVDRTFNCSHTHAMGIWRYIRDHDNGVTNFHFEIAGDLLTEEELALLAGMRPGLVQLEIGVQSTNPDTLAAVRRKTDLKRLAKTAERIRKAGNIHQHLDLIAGLPMEDLESFRRSFNQVYAMKPQQLQLGFLKVLKGSEMYRRAREFGIVYRRLPPYEVLSTPWLSYGELLELKSVEEMVEIYYNSSQYSHTIEYLETLFSDAYSLYSALGSFYLEKGYQGMNQSRMGRIEILRSFARKLHGCRMEECEERLLYDLYARENSKSRPDWALDLSDKKDAVYAFYQKEAEEKRYLKRQEPVRKLLHESHVEIFRSGKWLLFDYRNRDPLTGNAAVWDVTPAGGT</sequence>
<dbReference type="InterPro" id="IPR036724">
    <property type="entry name" value="Cobalamin-bd_sf"/>
</dbReference>
<dbReference type="GO" id="GO:0046872">
    <property type="term" value="F:metal ion binding"/>
    <property type="evidence" value="ECO:0007669"/>
    <property type="project" value="UniProtKB-KW"/>
</dbReference>
<dbReference type="PANTHER" id="PTHR43409:SF16">
    <property type="entry name" value="SLR0320 PROTEIN"/>
    <property type="match status" value="1"/>
</dbReference>
<dbReference type="SFLD" id="SFLDG01123">
    <property type="entry name" value="methyltransferase_(Class_B)"/>
    <property type="match status" value="1"/>
</dbReference>
<comment type="caution">
    <text evidence="8">The sequence shown here is derived from an EMBL/GenBank/DDBJ whole genome shotgun (WGS) entry which is preliminary data.</text>
</comment>
<dbReference type="GO" id="GO:0005829">
    <property type="term" value="C:cytosol"/>
    <property type="evidence" value="ECO:0007669"/>
    <property type="project" value="TreeGrafter"/>
</dbReference>
<feature type="domain" description="B12-binding" evidence="6">
    <location>
        <begin position="1"/>
        <end position="134"/>
    </location>
</feature>
<dbReference type="CDD" id="cd02068">
    <property type="entry name" value="radical_SAM_B12_BD"/>
    <property type="match status" value="1"/>
</dbReference>
<name>A0A9D1ES23_9FIRM</name>
<proteinExistence type="predicted"/>
<dbReference type="PANTHER" id="PTHR43409">
    <property type="entry name" value="ANAEROBIC MAGNESIUM-PROTOPORPHYRIN IX MONOMETHYL ESTER CYCLASE-RELATED"/>
    <property type="match status" value="1"/>
</dbReference>
<evidence type="ECO:0000313" key="8">
    <source>
        <dbReference type="EMBL" id="HIS30696.1"/>
    </source>
</evidence>
<dbReference type="PROSITE" id="PS51918">
    <property type="entry name" value="RADICAL_SAM"/>
    <property type="match status" value="1"/>
</dbReference>
<keyword evidence="4" id="KW-0408">Iron</keyword>
<reference evidence="8" key="1">
    <citation type="submission" date="2020-10" db="EMBL/GenBank/DDBJ databases">
        <authorList>
            <person name="Gilroy R."/>
        </authorList>
    </citation>
    <scope>NUCLEOTIDE SEQUENCE</scope>
    <source>
        <strain evidence="8">CHK190-19873</strain>
    </source>
</reference>
<evidence type="ECO:0000313" key="9">
    <source>
        <dbReference type="Proteomes" id="UP000823935"/>
    </source>
</evidence>
<dbReference type="CDD" id="cd01335">
    <property type="entry name" value="Radical_SAM"/>
    <property type="match status" value="1"/>
</dbReference>
<dbReference type="SMART" id="SM00729">
    <property type="entry name" value="Elp3"/>
    <property type="match status" value="1"/>
</dbReference>